<dbReference type="PANTHER" id="PTHR45825">
    <property type="entry name" value="GRANULE-BOUND STARCH SYNTHASE 1, CHLOROPLASTIC/AMYLOPLASTIC"/>
    <property type="match status" value="1"/>
</dbReference>
<comment type="catalytic activity">
    <reaction evidence="1 8">
        <text>[(1-&gt;4)-alpha-D-glucosyl](n) + ADP-alpha-D-glucose = [(1-&gt;4)-alpha-D-glucosyl](n+1) + ADP + H(+)</text>
        <dbReference type="Rhea" id="RHEA:18189"/>
        <dbReference type="Rhea" id="RHEA-COMP:9584"/>
        <dbReference type="Rhea" id="RHEA-COMP:9587"/>
        <dbReference type="ChEBI" id="CHEBI:15378"/>
        <dbReference type="ChEBI" id="CHEBI:15444"/>
        <dbReference type="ChEBI" id="CHEBI:57498"/>
        <dbReference type="ChEBI" id="CHEBI:456216"/>
        <dbReference type="EC" id="2.4.1.21"/>
    </reaction>
</comment>
<evidence type="ECO:0000256" key="3">
    <source>
        <dbReference type="ARBA" id="ARBA00004964"/>
    </source>
</evidence>
<name>A0ABR9XPC3_9CHLB</name>
<comment type="function">
    <text evidence="2 8">Synthesizes alpha-1,4-glucan chains using ADP-glucose.</text>
</comment>
<dbReference type="Proteomes" id="UP000619838">
    <property type="component" value="Unassembled WGS sequence"/>
</dbReference>
<dbReference type="NCBIfam" id="NF010698">
    <property type="entry name" value="PRK14098.1"/>
    <property type="match status" value="1"/>
</dbReference>
<dbReference type="EC" id="2.4.1.21" evidence="8"/>
<evidence type="ECO:0000256" key="1">
    <source>
        <dbReference type="ARBA" id="ARBA00001478"/>
    </source>
</evidence>
<evidence type="ECO:0000256" key="2">
    <source>
        <dbReference type="ARBA" id="ARBA00002764"/>
    </source>
</evidence>
<evidence type="ECO:0000256" key="8">
    <source>
        <dbReference type="HAMAP-Rule" id="MF_00484"/>
    </source>
</evidence>
<sequence>MSRSTCKVLYVSGEISPFVRVSALADFMASFPQAMEEAGCEARIMMPKYGTINDRKFRLHDVLRLSDIEVRSKEKTDLLHVKVTALPSSKIQTYFLYNEKYFKRNGLFADTRQGGDVKNSLERLVFFNLGILETLQRLGWKPDIIHCHDWYAGLVPVLLKTLYADCEFFRDVRTVLTIHNAYRQGIYPLKGFRKMLPDDVVDMLHVDHEDANLLMTAMEHSDALTTTSPAYAEKIMAGDDLAFGLQDVLAGRKKELAGIRNGLEVKQWNPSADKLIKRRFDAGRLEEKEENKTFLLEDSGLQPDDAAPLIGAVLNFERFQGADLLMEALDAVMKLDVRLVISATGDKKAIARLKEMAAGYSEKMAVHPEFTDVLYHQLMASSDMLLIPAEVESCGMMQFYAMCYGAVPVMYDAGGNASTVEEITGDGTGSAFVFHEYTADALAAKLAEAVDVYHDRQRWQELVTADMQRDLSWETSAQKYREIYEGILEGEE</sequence>
<evidence type="ECO:0000256" key="5">
    <source>
        <dbReference type="ARBA" id="ARBA00022676"/>
    </source>
</evidence>
<dbReference type="EMBL" id="JADGII010000001">
    <property type="protein sequence ID" value="MBF0635737.1"/>
    <property type="molecule type" value="Genomic_DNA"/>
</dbReference>
<dbReference type="InterPro" id="IPR013534">
    <property type="entry name" value="Starch_synth_cat_dom"/>
</dbReference>
<proteinExistence type="inferred from homology"/>
<feature type="binding site" evidence="8">
    <location>
        <position position="20"/>
    </location>
    <ligand>
        <name>ADP-alpha-D-glucose</name>
        <dbReference type="ChEBI" id="CHEBI:57498"/>
    </ligand>
</feature>
<feature type="domain" description="Glycosyl transferase family 1" evidence="9">
    <location>
        <begin position="305"/>
        <end position="461"/>
    </location>
</feature>
<evidence type="ECO:0000256" key="7">
    <source>
        <dbReference type="ARBA" id="ARBA00023056"/>
    </source>
</evidence>
<keyword evidence="5 8" id="KW-0328">Glycosyltransferase</keyword>
<feature type="domain" description="Starch synthase catalytic" evidence="10">
    <location>
        <begin position="7"/>
        <end position="249"/>
    </location>
</feature>
<comment type="similarity">
    <text evidence="4 8">Belongs to the glycosyltransferase 1 family. Bacterial/plant glycogen synthase subfamily.</text>
</comment>
<dbReference type="Pfam" id="PF08323">
    <property type="entry name" value="Glyco_transf_5"/>
    <property type="match status" value="1"/>
</dbReference>
<evidence type="ECO:0000313" key="12">
    <source>
        <dbReference type="Proteomes" id="UP000619838"/>
    </source>
</evidence>
<evidence type="ECO:0000259" key="10">
    <source>
        <dbReference type="Pfam" id="PF08323"/>
    </source>
</evidence>
<evidence type="ECO:0000256" key="4">
    <source>
        <dbReference type="ARBA" id="ARBA00010281"/>
    </source>
</evidence>
<comment type="pathway">
    <text evidence="3 8">Glycan biosynthesis; glycogen biosynthesis.</text>
</comment>
<dbReference type="GO" id="GO:0009011">
    <property type="term" value="F:alpha-1,4-glucan glucosyltransferase (ADP-glucose donor) activity"/>
    <property type="evidence" value="ECO:0007669"/>
    <property type="project" value="UniProtKB-EC"/>
</dbReference>
<dbReference type="PANTHER" id="PTHR45825:SF11">
    <property type="entry name" value="ALPHA AMYLASE DOMAIN-CONTAINING PROTEIN"/>
    <property type="match status" value="1"/>
</dbReference>
<evidence type="ECO:0000313" key="11">
    <source>
        <dbReference type="EMBL" id="MBF0635737.1"/>
    </source>
</evidence>
<dbReference type="SUPFAM" id="SSF53756">
    <property type="entry name" value="UDP-Glycosyltransferase/glycogen phosphorylase"/>
    <property type="match status" value="1"/>
</dbReference>
<keyword evidence="6 8" id="KW-0808">Transferase</keyword>
<dbReference type="Pfam" id="PF00534">
    <property type="entry name" value="Glycos_transf_1"/>
    <property type="match status" value="1"/>
</dbReference>
<dbReference type="Gene3D" id="3.40.50.2000">
    <property type="entry name" value="Glycogen Phosphorylase B"/>
    <property type="match status" value="2"/>
</dbReference>
<comment type="caution">
    <text evidence="11">The sequence shown here is derived from an EMBL/GenBank/DDBJ whole genome shotgun (WGS) entry which is preliminary data.</text>
</comment>
<keyword evidence="7 8" id="KW-0320">Glycogen biosynthesis</keyword>
<organism evidence="11 12">
    <name type="scientific">Prosthecochloris ethylica</name>
    <dbReference type="NCBI Taxonomy" id="2743976"/>
    <lineage>
        <taxon>Bacteria</taxon>
        <taxon>Pseudomonadati</taxon>
        <taxon>Chlorobiota</taxon>
        <taxon>Chlorobiia</taxon>
        <taxon>Chlorobiales</taxon>
        <taxon>Chlorobiaceae</taxon>
        <taxon>Prosthecochloris</taxon>
    </lineage>
</organism>
<dbReference type="NCBIfam" id="TIGR02095">
    <property type="entry name" value="glgA"/>
    <property type="match status" value="1"/>
</dbReference>
<protein>
    <recommendedName>
        <fullName evidence="8">Glycogen synthase</fullName>
        <ecNumber evidence="8">2.4.1.21</ecNumber>
    </recommendedName>
    <alternativeName>
        <fullName evidence="8">Starch [bacterial glycogen] synthase</fullName>
    </alternativeName>
</protein>
<dbReference type="HAMAP" id="MF_00484">
    <property type="entry name" value="Glycogen_synth"/>
    <property type="match status" value="1"/>
</dbReference>
<reference evidence="11 12" key="1">
    <citation type="journal article" date="2020" name="Microorganisms">
        <title>Simultaneous Genome Sequencing of Prosthecochloris ethylica and Desulfuromonas acetoxidans within a Syntrophic Mixture Reveals Unique Pili and Protein Interactions.</title>
        <authorList>
            <person name="Kyndt J.A."/>
            <person name="Van Beeumen J.J."/>
            <person name="Meyer T.E."/>
        </authorList>
    </citation>
    <scope>NUCLEOTIDE SEQUENCE [LARGE SCALE GENOMIC DNA]</scope>
    <source>
        <strain evidence="11 12">N3</strain>
    </source>
</reference>
<evidence type="ECO:0000259" key="9">
    <source>
        <dbReference type="Pfam" id="PF00534"/>
    </source>
</evidence>
<dbReference type="InterPro" id="IPR011835">
    <property type="entry name" value="GS/SS"/>
</dbReference>
<dbReference type="CDD" id="cd03791">
    <property type="entry name" value="GT5_Glycogen_synthase_DULL1-like"/>
    <property type="match status" value="1"/>
</dbReference>
<dbReference type="InterPro" id="IPR001296">
    <property type="entry name" value="Glyco_trans_1"/>
</dbReference>
<gene>
    <name evidence="8" type="primary">glgA</name>
    <name evidence="11" type="ORF">INT08_00885</name>
</gene>
<keyword evidence="12" id="KW-1185">Reference proteome</keyword>
<accession>A0ABR9XPC3</accession>
<evidence type="ECO:0000256" key="6">
    <source>
        <dbReference type="ARBA" id="ARBA00022679"/>
    </source>
</evidence>
<dbReference type="RefSeq" id="WP_175186923.1">
    <property type="nucleotide sequence ID" value="NZ_JABVZQ010000002.1"/>
</dbReference>